<evidence type="ECO:0000259" key="6">
    <source>
        <dbReference type="Pfam" id="PF25944"/>
    </source>
</evidence>
<dbReference type="InterPro" id="IPR058624">
    <property type="entry name" value="MdtA-like_HH"/>
</dbReference>
<evidence type="ECO:0000259" key="4">
    <source>
        <dbReference type="Pfam" id="PF25876"/>
    </source>
</evidence>
<accession>A0A1I6XES6</accession>
<dbReference type="Proteomes" id="UP000236454">
    <property type="component" value="Unassembled WGS sequence"/>
</dbReference>
<reference evidence="8 9" key="1">
    <citation type="submission" date="2016-10" db="EMBL/GenBank/DDBJ databases">
        <authorList>
            <person name="de Groot N.N."/>
        </authorList>
    </citation>
    <scope>NUCLEOTIDE SEQUENCE [LARGE SCALE GENOMIC DNA]</scope>
    <source>
        <strain evidence="8 9">CGMCC 1.7005</strain>
    </source>
</reference>
<keyword evidence="9" id="KW-1185">Reference proteome</keyword>
<dbReference type="OrthoDB" id="9801814at2"/>
<evidence type="ECO:0000259" key="5">
    <source>
        <dbReference type="Pfam" id="PF25917"/>
    </source>
</evidence>
<organism evidence="8 9">
    <name type="scientific">Lishizhenia tianjinensis</name>
    <dbReference type="NCBI Taxonomy" id="477690"/>
    <lineage>
        <taxon>Bacteria</taxon>
        <taxon>Pseudomonadati</taxon>
        <taxon>Bacteroidota</taxon>
        <taxon>Flavobacteriia</taxon>
        <taxon>Flavobacteriales</taxon>
        <taxon>Crocinitomicaceae</taxon>
        <taxon>Lishizhenia</taxon>
    </lineage>
</organism>
<dbReference type="RefSeq" id="WP_090245209.1">
    <property type="nucleotide sequence ID" value="NZ_FPAS01000001.1"/>
</dbReference>
<dbReference type="SUPFAM" id="SSF111369">
    <property type="entry name" value="HlyD-like secretion proteins"/>
    <property type="match status" value="1"/>
</dbReference>
<protein>
    <submittedName>
        <fullName evidence="8">Membrane fusion protein, multidrug efflux system</fullName>
    </submittedName>
</protein>
<dbReference type="Gene3D" id="2.40.50.100">
    <property type="match status" value="1"/>
</dbReference>
<evidence type="ECO:0000313" key="8">
    <source>
        <dbReference type="EMBL" id="SFT36800.1"/>
    </source>
</evidence>
<dbReference type="Pfam" id="PF25917">
    <property type="entry name" value="BSH_RND"/>
    <property type="match status" value="1"/>
</dbReference>
<dbReference type="GO" id="GO:0005886">
    <property type="term" value="C:plasma membrane"/>
    <property type="evidence" value="ECO:0007669"/>
    <property type="project" value="TreeGrafter"/>
</dbReference>
<dbReference type="GO" id="GO:0015562">
    <property type="term" value="F:efflux transmembrane transporter activity"/>
    <property type="evidence" value="ECO:0007669"/>
    <property type="project" value="InterPro"/>
</dbReference>
<dbReference type="Gene3D" id="2.40.420.20">
    <property type="match status" value="1"/>
</dbReference>
<dbReference type="Pfam" id="PF25967">
    <property type="entry name" value="RND-MFP_C"/>
    <property type="match status" value="1"/>
</dbReference>
<evidence type="ECO:0000256" key="3">
    <source>
        <dbReference type="SAM" id="Coils"/>
    </source>
</evidence>
<dbReference type="InterPro" id="IPR058625">
    <property type="entry name" value="MdtA-like_BSH"/>
</dbReference>
<dbReference type="EMBL" id="FPAS01000001">
    <property type="protein sequence ID" value="SFT36800.1"/>
    <property type="molecule type" value="Genomic_DNA"/>
</dbReference>
<evidence type="ECO:0000259" key="7">
    <source>
        <dbReference type="Pfam" id="PF25967"/>
    </source>
</evidence>
<feature type="domain" description="Multidrug resistance protein MdtA-like beta-barrel" evidence="6">
    <location>
        <begin position="216"/>
        <end position="286"/>
    </location>
</feature>
<proteinExistence type="inferred from homology"/>
<dbReference type="GO" id="GO:0046677">
    <property type="term" value="P:response to antibiotic"/>
    <property type="evidence" value="ECO:0007669"/>
    <property type="project" value="TreeGrafter"/>
</dbReference>
<evidence type="ECO:0000256" key="2">
    <source>
        <dbReference type="ARBA" id="ARBA00009477"/>
    </source>
</evidence>
<dbReference type="STRING" id="477690.SAMN05216474_0147"/>
<dbReference type="Pfam" id="PF25876">
    <property type="entry name" value="HH_MFP_RND"/>
    <property type="match status" value="1"/>
</dbReference>
<dbReference type="InterPro" id="IPR058626">
    <property type="entry name" value="MdtA-like_b-barrel"/>
</dbReference>
<keyword evidence="3" id="KW-0175">Coiled coil</keyword>
<name>A0A1I6XES6_9FLAO</name>
<evidence type="ECO:0000313" key="9">
    <source>
        <dbReference type="Proteomes" id="UP000236454"/>
    </source>
</evidence>
<dbReference type="Gene3D" id="1.10.287.470">
    <property type="entry name" value="Helix hairpin bin"/>
    <property type="match status" value="1"/>
</dbReference>
<dbReference type="InterPro" id="IPR058627">
    <property type="entry name" value="MdtA-like_C"/>
</dbReference>
<dbReference type="GO" id="GO:0030313">
    <property type="term" value="C:cell envelope"/>
    <property type="evidence" value="ECO:0007669"/>
    <property type="project" value="UniProtKB-SubCell"/>
</dbReference>
<dbReference type="PANTHER" id="PTHR30158">
    <property type="entry name" value="ACRA/E-RELATED COMPONENT OF DRUG EFFLUX TRANSPORTER"/>
    <property type="match status" value="1"/>
</dbReference>
<dbReference type="Gene3D" id="2.40.30.170">
    <property type="match status" value="1"/>
</dbReference>
<comment type="similarity">
    <text evidence="2">Belongs to the membrane fusion protein (MFP) (TC 8.A.1) family.</text>
</comment>
<sequence length="364" mass="39195">MMRILTVASALALLMSACGEKPQAKGQAGPKTVPVQSITLQHTTLHQTYPVSIEGKEIVEIRPRIQGYLEEIYVDEGQRVKKGQLLFKVNADNFEQQVLSAKAKVKVAEAAVQSANNEVSRLKPLVKKGVVGDFELTQAEFSLASAEAALVEAQANVKNMQTNIDYSRITASSDGVIGTIAYRKGSLVSPTSTSPITILANNAEVRTYFSVNEKAYLDFTNDFNVDSSAQVDLILANGQPYAHAGSLDAVSGIIDKSTGAIVMRATFPNPELLLKSGGSGTIKIKEERNDVILIPQAATFEIQNKRFVYVVQSDNTVQSQLITTVATDDGQYFIVENGLKVGDQIVTSGINGLKAGMEINPEKA</sequence>
<feature type="domain" description="Multidrug resistance protein MdtA-like barrel-sandwich hybrid" evidence="5">
    <location>
        <begin position="57"/>
        <end position="197"/>
    </location>
</feature>
<dbReference type="InterPro" id="IPR006143">
    <property type="entry name" value="RND_pump_MFP"/>
</dbReference>
<feature type="coiled-coil region" evidence="3">
    <location>
        <begin position="91"/>
        <end position="163"/>
    </location>
</feature>
<feature type="domain" description="Multidrug resistance protein MdtA-like alpha-helical hairpin" evidence="4">
    <location>
        <begin position="99"/>
        <end position="167"/>
    </location>
</feature>
<comment type="subcellular location">
    <subcellularLocation>
        <location evidence="1">Cell envelope</location>
    </subcellularLocation>
</comment>
<dbReference type="AlphaFoldDB" id="A0A1I6XES6"/>
<feature type="domain" description="Multidrug resistance protein MdtA-like C-terminal permuted SH3" evidence="7">
    <location>
        <begin position="290"/>
        <end position="351"/>
    </location>
</feature>
<dbReference type="NCBIfam" id="TIGR01730">
    <property type="entry name" value="RND_mfp"/>
    <property type="match status" value="1"/>
</dbReference>
<dbReference type="PROSITE" id="PS51257">
    <property type="entry name" value="PROKAR_LIPOPROTEIN"/>
    <property type="match status" value="1"/>
</dbReference>
<gene>
    <name evidence="8" type="ORF">SAMN05216474_0147</name>
</gene>
<dbReference type="Pfam" id="PF25944">
    <property type="entry name" value="Beta-barrel_RND"/>
    <property type="match status" value="1"/>
</dbReference>
<dbReference type="PANTHER" id="PTHR30158:SF23">
    <property type="entry name" value="MULTIDRUG RESISTANCE PROTEIN MEXA"/>
    <property type="match status" value="1"/>
</dbReference>
<evidence type="ECO:0000256" key="1">
    <source>
        <dbReference type="ARBA" id="ARBA00004196"/>
    </source>
</evidence>